<protein>
    <submittedName>
        <fullName evidence="6">LysR family transcriptional regulator</fullName>
    </submittedName>
</protein>
<dbReference type="PRINTS" id="PR00039">
    <property type="entry name" value="HTHLYSR"/>
</dbReference>
<dbReference type="PANTHER" id="PTHR30126:SF2">
    <property type="entry name" value="HTH-TYPE TRANSCRIPTIONAL REGULATOR YJIE"/>
    <property type="match status" value="1"/>
</dbReference>
<dbReference type="InterPro" id="IPR036390">
    <property type="entry name" value="WH_DNA-bd_sf"/>
</dbReference>
<evidence type="ECO:0000256" key="2">
    <source>
        <dbReference type="ARBA" id="ARBA00023015"/>
    </source>
</evidence>
<gene>
    <name evidence="6" type="ORF">GJ700_26430</name>
</gene>
<comment type="similarity">
    <text evidence="1">Belongs to the LysR transcriptional regulatory family.</text>
</comment>
<dbReference type="Gene3D" id="1.10.10.10">
    <property type="entry name" value="Winged helix-like DNA-binding domain superfamily/Winged helix DNA-binding domain"/>
    <property type="match status" value="1"/>
</dbReference>
<dbReference type="SUPFAM" id="SSF53850">
    <property type="entry name" value="Periplasmic binding protein-like II"/>
    <property type="match status" value="1"/>
</dbReference>
<name>A0A7X2ISL7_9BURK</name>
<proteinExistence type="inferred from homology"/>
<dbReference type="InterPro" id="IPR000847">
    <property type="entry name" value="LysR_HTH_N"/>
</dbReference>
<keyword evidence="3" id="KW-0238">DNA-binding</keyword>
<keyword evidence="4" id="KW-0804">Transcription</keyword>
<accession>A0A7X2ISL7</accession>
<dbReference type="InterPro" id="IPR036388">
    <property type="entry name" value="WH-like_DNA-bd_sf"/>
</dbReference>
<evidence type="ECO:0000313" key="6">
    <source>
        <dbReference type="EMBL" id="MRV75259.1"/>
    </source>
</evidence>
<dbReference type="PROSITE" id="PS50931">
    <property type="entry name" value="HTH_LYSR"/>
    <property type="match status" value="1"/>
</dbReference>
<dbReference type="Gene3D" id="3.40.190.10">
    <property type="entry name" value="Periplasmic binding protein-like II"/>
    <property type="match status" value="2"/>
</dbReference>
<dbReference type="RefSeq" id="WP_154379634.1">
    <property type="nucleotide sequence ID" value="NZ_WKJJ01000019.1"/>
</dbReference>
<dbReference type="GO" id="GO:0000976">
    <property type="term" value="F:transcription cis-regulatory region binding"/>
    <property type="evidence" value="ECO:0007669"/>
    <property type="project" value="TreeGrafter"/>
</dbReference>
<dbReference type="InterPro" id="IPR005119">
    <property type="entry name" value="LysR_subst-bd"/>
</dbReference>
<evidence type="ECO:0000313" key="7">
    <source>
        <dbReference type="Proteomes" id="UP000446768"/>
    </source>
</evidence>
<keyword evidence="7" id="KW-1185">Reference proteome</keyword>
<dbReference type="CDD" id="cd05466">
    <property type="entry name" value="PBP2_LTTR_substrate"/>
    <property type="match status" value="1"/>
</dbReference>
<evidence type="ECO:0000256" key="1">
    <source>
        <dbReference type="ARBA" id="ARBA00009437"/>
    </source>
</evidence>
<organism evidence="6 7">
    <name type="scientific">Pseudoduganella rivuli</name>
    <dbReference type="NCBI Taxonomy" id="2666085"/>
    <lineage>
        <taxon>Bacteria</taxon>
        <taxon>Pseudomonadati</taxon>
        <taxon>Pseudomonadota</taxon>
        <taxon>Betaproteobacteria</taxon>
        <taxon>Burkholderiales</taxon>
        <taxon>Oxalobacteraceae</taxon>
        <taxon>Telluria group</taxon>
        <taxon>Pseudoduganella</taxon>
    </lineage>
</organism>
<feature type="domain" description="HTH lysR-type" evidence="5">
    <location>
        <begin position="1"/>
        <end position="58"/>
    </location>
</feature>
<dbReference type="Proteomes" id="UP000446768">
    <property type="component" value="Unassembled WGS sequence"/>
</dbReference>
<sequence>MDIKWLDDFLSLAQTRNFSRSAEDRSVTQSALSRRIQSLEAWVGADLVDRSTYPLVLTPAGKMFSVAASEAMRLLNDARAMLRVQETSDQVLRVSAGHALSLNFFPGWLAGVQARIGPQAMLRARILPANVHDSVLSLIEGNCDLLLCYHHADLPIELDASRFEYVHLGDEVVMPVCTPNRAGSPAYSLPGSKAQPLPCLAYTATSYFGRVVQRIVSRIGQAGCFQNCYESDMAELLKTMALAGQGLAWLPESSIARELAEGKLVRAGSEQWTMKLEIRLFRARGNDKPMVDMLWNALQ</sequence>
<dbReference type="GO" id="GO:0003700">
    <property type="term" value="F:DNA-binding transcription factor activity"/>
    <property type="evidence" value="ECO:0007669"/>
    <property type="project" value="InterPro"/>
</dbReference>
<dbReference type="EMBL" id="WKJJ01000019">
    <property type="protein sequence ID" value="MRV75259.1"/>
    <property type="molecule type" value="Genomic_DNA"/>
</dbReference>
<evidence type="ECO:0000256" key="3">
    <source>
        <dbReference type="ARBA" id="ARBA00023125"/>
    </source>
</evidence>
<keyword evidence="2" id="KW-0805">Transcription regulation</keyword>
<evidence type="ECO:0000259" key="5">
    <source>
        <dbReference type="PROSITE" id="PS50931"/>
    </source>
</evidence>
<dbReference type="Pfam" id="PF00126">
    <property type="entry name" value="HTH_1"/>
    <property type="match status" value="1"/>
</dbReference>
<dbReference type="SUPFAM" id="SSF46785">
    <property type="entry name" value="Winged helix' DNA-binding domain"/>
    <property type="match status" value="1"/>
</dbReference>
<evidence type="ECO:0000256" key="4">
    <source>
        <dbReference type="ARBA" id="ARBA00023163"/>
    </source>
</evidence>
<dbReference type="AlphaFoldDB" id="A0A7X2ISL7"/>
<comment type="caution">
    <text evidence="6">The sequence shown here is derived from an EMBL/GenBank/DDBJ whole genome shotgun (WGS) entry which is preliminary data.</text>
</comment>
<reference evidence="6 7" key="1">
    <citation type="submission" date="2019-11" db="EMBL/GenBank/DDBJ databases">
        <title>Novel species isolated from a subtropical stream in China.</title>
        <authorList>
            <person name="Lu H."/>
        </authorList>
    </citation>
    <scope>NUCLEOTIDE SEQUENCE [LARGE SCALE GENOMIC DNA]</scope>
    <source>
        <strain evidence="6 7">FT92W</strain>
    </source>
</reference>
<dbReference type="Pfam" id="PF03466">
    <property type="entry name" value="LysR_substrate"/>
    <property type="match status" value="1"/>
</dbReference>
<dbReference type="PANTHER" id="PTHR30126">
    <property type="entry name" value="HTH-TYPE TRANSCRIPTIONAL REGULATOR"/>
    <property type="match status" value="1"/>
</dbReference>